<sequence length="238" mass="26906">MPNQMINPSFLCTSPSSQFLILAVSMRSALLKSEKNPLIDHKSKKKNKQAETTYSFPSWEWFAYQCTPTQFHSVVVPRAVSESGCRIQVIGVFSKQFLCAKLVERPDQPYASLYTYSCSDNSLHDVPKMNREDRNLLGAACALLDGCFYVAGGYKVNPSNIDPSSYLNSAERLNLKTWKWQALQNMQNPRAFASGFTHKGRFFRGRWQQSTQLKSTTPAPTVRCFSSHSCPRRQKGSP</sequence>
<dbReference type="AlphaFoldDB" id="A0A540NLI8"/>
<dbReference type="SUPFAM" id="SSF117281">
    <property type="entry name" value="Kelch motif"/>
    <property type="match status" value="1"/>
</dbReference>
<dbReference type="PANTHER" id="PTHR46344">
    <property type="entry name" value="OS02G0202900 PROTEIN"/>
    <property type="match status" value="1"/>
</dbReference>
<proteinExistence type="predicted"/>
<dbReference type="Pfam" id="PF01344">
    <property type="entry name" value="Kelch_1"/>
    <property type="match status" value="1"/>
</dbReference>
<accession>A0A540NLI8</accession>
<keyword evidence="5" id="KW-1185">Reference proteome</keyword>
<keyword evidence="2" id="KW-0677">Repeat</keyword>
<keyword evidence="1" id="KW-0880">Kelch repeat</keyword>
<evidence type="ECO:0000256" key="3">
    <source>
        <dbReference type="SAM" id="MobiDB-lite"/>
    </source>
</evidence>
<name>A0A540NLI8_MALBA</name>
<dbReference type="EMBL" id="VIEB01000025">
    <property type="protein sequence ID" value="TQE11878.1"/>
    <property type="molecule type" value="Genomic_DNA"/>
</dbReference>
<feature type="region of interest" description="Disordered" evidence="3">
    <location>
        <begin position="218"/>
        <end position="238"/>
    </location>
</feature>
<protein>
    <submittedName>
        <fullName evidence="4">Uncharacterized protein</fullName>
    </submittedName>
</protein>
<comment type="caution">
    <text evidence="4">The sequence shown here is derived from an EMBL/GenBank/DDBJ whole genome shotgun (WGS) entry which is preliminary data.</text>
</comment>
<dbReference type="STRING" id="106549.A0A540NLI8"/>
<dbReference type="Gene3D" id="2.120.10.80">
    <property type="entry name" value="Kelch-type beta propeller"/>
    <property type="match status" value="1"/>
</dbReference>
<feature type="compositionally biased region" description="Polar residues" evidence="3">
    <location>
        <begin position="218"/>
        <end position="229"/>
    </location>
</feature>
<evidence type="ECO:0000256" key="1">
    <source>
        <dbReference type="ARBA" id="ARBA00022441"/>
    </source>
</evidence>
<gene>
    <name evidence="4" type="ORF">C1H46_002512</name>
</gene>
<evidence type="ECO:0000313" key="5">
    <source>
        <dbReference type="Proteomes" id="UP000315295"/>
    </source>
</evidence>
<dbReference type="PANTHER" id="PTHR46344:SF16">
    <property type="entry name" value="KELCH MOTIF FAMILY PROTEIN, EXPRESSED"/>
    <property type="match status" value="1"/>
</dbReference>
<dbReference type="Proteomes" id="UP000315295">
    <property type="component" value="Unassembled WGS sequence"/>
</dbReference>
<dbReference type="InterPro" id="IPR015915">
    <property type="entry name" value="Kelch-typ_b-propeller"/>
</dbReference>
<evidence type="ECO:0000256" key="2">
    <source>
        <dbReference type="ARBA" id="ARBA00022737"/>
    </source>
</evidence>
<reference evidence="4 5" key="1">
    <citation type="journal article" date="2019" name="G3 (Bethesda)">
        <title>Sequencing of a Wild Apple (Malus baccata) Genome Unravels the Differences Between Cultivated and Wild Apple Species Regarding Disease Resistance and Cold Tolerance.</title>
        <authorList>
            <person name="Chen X."/>
        </authorList>
    </citation>
    <scope>NUCLEOTIDE SEQUENCE [LARGE SCALE GENOMIC DNA]</scope>
    <source>
        <strain evidence="5">cv. Shandingzi</strain>
        <tissue evidence="4">Leaves</tissue>
    </source>
</reference>
<dbReference type="InterPro" id="IPR006652">
    <property type="entry name" value="Kelch_1"/>
</dbReference>
<organism evidence="4 5">
    <name type="scientific">Malus baccata</name>
    <name type="common">Siberian crab apple</name>
    <name type="synonym">Pyrus baccata</name>
    <dbReference type="NCBI Taxonomy" id="106549"/>
    <lineage>
        <taxon>Eukaryota</taxon>
        <taxon>Viridiplantae</taxon>
        <taxon>Streptophyta</taxon>
        <taxon>Embryophyta</taxon>
        <taxon>Tracheophyta</taxon>
        <taxon>Spermatophyta</taxon>
        <taxon>Magnoliopsida</taxon>
        <taxon>eudicotyledons</taxon>
        <taxon>Gunneridae</taxon>
        <taxon>Pentapetalae</taxon>
        <taxon>rosids</taxon>
        <taxon>fabids</taxon>
        <taxon>Rosales</taxon>
        <taxon>Rosaceae</taxon>
        <taxon>Amygdaloideae</taxon>
        <taxon>Maleae</taxon>
        <taxon>Malus</taxon>
    </lineage>
</organism>
<dbReference type="SMART" id="SM00612">
    <property type="entry name" value="Kelch"/>
    <property type="match status" value="1"/>
</dbReference>
<evidence type="ECO:0000313" key="4">
    <source>
        <dbReference type="EMBL" id="TQE11878.1"/>
    </source>
</evidence>